<dbReference type="Proteomes" id="UP001235343">
    <property type="component" value="Unassembled WGS sequence"/>
</dbReference>
<dbReference type="EMBL" id="JASTZU010000058">
    <property type="protein sequence ID" value="MDL4842515.1"/>
    <property type="molecule type" value="Genomic_DNA"/>
</dbReference>
<feature type="domain" description="Helix-turn-helix" evidence="1">
    <location>
        <begin position="7"/>
        <end position="54"/>
    </location>
</feature>
<accession>A0ABT7LD44</accession>
<dbReference type="NCBIfam" id="TIGR01764">
    <property type="entry name" value="excise"/>
    <property type="match status" value="1"/>
</dbReference>
<dbReference type="InterPro" id="IPR010093">
    <property type="entry name" value="SinI_DNA-bd"/>
</dbReference>
<keyword evidence="3" id="KW-1185">Reference proteome</keyword>
<comment type="caution">
    <text evidence="2">The sequence shown here is derived from an EMBL/GenBank/DDBJ whole genome shotgun (WGS) entry which is preliminary data.</text>
</comment>
<proteinExistence type="predicted"/>
<dbReference type="InterPro" id="IPR009061">
    <property type="entry name" value="DNA-bd_dom_put_sf"/>
</dbReference>
<dbReference type="RefSeq" id="WP_285933786.1">
    <property type="nucleotide sequence ID" value="NZ_JASTZU010000058.1"/>
</dbReference>
<dbReference type="Pfam" id="PF12728">
    <property type="entry name" value="HTH_17"/>
    <property type="match status" value="1"/>
</dbReference>
<reference evidence="2 3" key="1">
    <citation type="submission" date="2023-06" db="EMBL/GenBank/DDBJ databases">
        <title>Aquibacillus rhizosphaerae LR5S19.</title>
        <authorList>
            <person name="Sun J.-Q."/>
        </authorList>
    </citation>
    <scope>NUCLEOTIDE SEQUENCE [LARGE SCALE GENOMIC DNA]</scope>
    <source>
        <strain evidence="2 3">LR5S19</strain>
    </source>
</reference>
<protein>
    <submittedName>
        <fullName evidence="2">Helix-turn-helix domain-containing protein</fullName>
    </submittedName>
</protein>
<name>A0ABT7LD44_9BACI</name>
<dbReference type="InterPro" id="IPR041657">
    <property type="entry name" value="HTH_17"/>
</dbReference>
<dbReference type="SUPFAM" id="SSF46955">
    <property type="entry name" value="Putative DNA-binding domain"/>
    <property type="match status" value="1"/>
</dbReference>
<dbReference type="Gene3D" id="1.10.10.10">
    <property type="entry name" value="Winged helix-like DNA-binding domain superfamily/Winged helix DNA-binding domain"/>
    <property type="match status" value="1"/>
</dbReference>
<evidence type="ECO:0000313" key="2">
    <source>
        <dbReference type="EMBL" id="MDL4842515.1"/>
    </source>
</evidence>
<sequence length="67" mass="7650">MERCTITVKDVAKYLGVHTDTIYDLVREGSFPHIRFGRKILFSKDAIDAWIHAQASESVVSKVEVDR</sequence>
<organism evidence="2 3">
    <name type="scientific">Aquibacillus rhizosphaerae</name>
    <dbReference type="NCBI Taxonomy" id="3051431"/>
    <lineage>
        <taxon>Bacteria</taxon>
        <taxon>Bacillati</taxon>
        <taxon>Bacillota</taxon>
        <taxon>Bacilli</taxon>
        <taxon>Bacillales</taxon>
        <taxon>Bacillaceae</taxon>
        <taxon>Aquibacillus</taxon>
    </lineage>
</organism>
<evidence type="ECO:0000259" key="1">
    <source>
        <dbReference type="Pfam" id="PF12728"/>
    </source>
</evidence>
<gene>
    <name evidence="2" type="ORF">QQS35_18945</name>
</gene>
<evidence type="ECO:0000313" key="3">
    <source>
        <dbReference type="Proteomes" id="UP001235343"/>
    </source>
</evidence>
<dbReference type="InterPro" id="IPR036388">
    <property type="entry name" value="WH-like_DNA-bd_sf"/>
</dbReference>